<dbReference type="EMBL" id="WEGJ01000001">
    <property type="protein sequence ID" value="MQY09985.1"/>
    <property type="molecule type" value="Genomic_DNA"/>
</dbReference>
<dbReference type="Gene3D" id="3.90.1340.10">
    <property type="entry name" value="Phage tail collar domain"/>
    <property type="match status" value="1"/>
</dbReference>
<dbReference type="InterPro" id="IPR037053">
    <property type="entry name" value="Phage_tail_collar_dom_sf"/>
</dbReference>
<proteinExistence type="predicted"/>
<keyword evidence="3" id="KW-1185">Reference proteome</keyword>
<dbReference type="Pfam" id="PF07484">
    <property type="entry name" value="Collar"/>
    <property type="match status" value="1"/>
</dbReference>
<comment type="caution">
    <text evidence="2">The sequence shown here is derived from an EMBL/GenBank/DDBJ whole genome shotgun (WGS) entry which is preliminary data.</text>
</comment>
<dbReference type="Proteomes" id="UP000466345">
    <property type="component" value="Unassembled WGS sequence"/>
</dbReference>
<dbReference type="InterPro" id="IPR011083">
    <property type="entry name" value="Phage_tail_collar_dom"/>
</dbReference>
<accession>A0A7K0C947</accession>
<evidence type="ECO:0000259" key="1">
    <source>
        <dbReference type="Pfam" id="PF07484"/>
    </source>
</evidence>
<sequence>MDPFLGEIRMAGFNFAPVGWALCNGQLLSINQNTALFSLLGTTYGGNGTTDFALPDLRGRVPMHPGQGPGLSSHDLGEAGGTETVTLTTGELPPHTHALTGVNSRQDTNRVPGAAPANGGYYSTEAPTAAMHPGAVQPTGGGQPHPNVQPYLCVNFIIALSGIFPSRP</sequence>
<feature type="domain" description="Phage tail collar" evidence="1">
    <location>
        <begin position="6"/>
        <end position="62"/>
    </location>
</feature>
<evidence type="ECO:0000313" key="3">
    <source>
        <dbReference type="Proteomes" id="UP000466345"/>
    </source>
</evidence>
<name>A0A7K0C947_9ACTN</name>
<dbReference type="RefSeq" id="WP_323376674.1">
    <property type="nucleotide sequence ID" value="NZ_WEGJ01000001.1"/>
</dbReference>
<organism evidence="2 3">
    <name type="scientific">Streptomyces smaragdinus</name>
    <dbReference type="NCBI Taxonomy" id="2585196"/>
    <lineage>
        <taxon>Bacteria</taxon>
        <taxon>Bacillati</taxon>
        <taxon>Actinomycetota</taxon>
        <taxon>Actinomycetes</taxon>
        <taxon>Kitasatosporales</taxon>
        <taxon>Streptomycetaceae</taxon>
        <taxon>Streptomyces</taxon>
    </lineage>
</organism>
<gene>
    <name evidence="2" type="ORF">SRB5_00890</name>
</gene>
<protein>
    <recommendedName>
        <fullName evidence="1">Phage tail collar domain-containing protein</fullName>
    </recommendedName>
</protein>
<dbReference type="AlphaFoldDB" id="A0A7K0C947"/>
<dbReference type="SUPFAM" id="SSF88874">
    <property type="entry name" value="Receptor-binding domain of short tail fibre protein gp12"/>
    <property type="match status" value="1"/>
</dbReference>
<reference evidence="2 3" key="1">
    <citation type="submission" date="2019-10" db="EMBL/GenBank/DDBJ databases">
        <title>Streptomyces smaragdinus sp. nov. and Streptomyces fabii sp. nov., isolated from the gut of fungus growing-termite Macrotermes natalensis.</title>
        <authorList>
            <person name="Schwitalla J."/>
            <person name="Benndorf R."/>
            <person name="Martin K."/>
            <person name="De Beer W."/>
            <person name="Kaster A.-K."/>
            <person name="Vollmers J."/>
            <person name="Poulsen M."/>
            <person name="Beemelmanns C."/>
        </authorList>
    </citation>
    <scope>NUCLEOTIDE SEQUENCE [LARGE SCALE GENOMIC DNA]</scope>
    <source>
        <strain evidence="2 3">RB5</strain>
    </source>
</reference>
<evidence type="ECO:0000313" key="2">
    <source>
        <dbReference type="EMBL" id="MQY09985.1"/>
    </source>
</evidence>